<evidence type="ECO:0000256" key="2">
    <source>
        <dbReference type="ARBA" id="ARBA00009772"/>
    </source>
</evidence>
<keyword evidence="5 7" id="KW-1133">Transmembrane helix</keyword>
<feature type="transmembrane region" description="Helical" evidence="7">
    <location>
        <begin position="247"/>
        <end position="272"/>
    </location>
</feature>
<organism evidence="8 9">
    <name type="scientific">Mesorhizobium opportunistum</name>
    <dbReference type="NCBI Taxonomy" id="593909"/>
    <lineage>
        <taxon>Bacteria</taxon>
        <taxon>Pseudomonadati</taxon>
        <taxon>Pseudomonadota</taxon>
        <taxon>Alphaproteobacteria</taxon>
        <taxon>Hyphomicrobiales</taxon>
        <taxon>Phyllobacteriaceae</taxon>
        <taxon>Mesorhizobium</taxon>
    </lineage>
</organism>
<feature type="transmembrane region" description="Helical" evidence="7">
    <location>
        <begin position="110"/>
        <end position="134"/>
    </location>
</feature>
<comment type="subcellular location">
    <subcellularLocation>
        <location evidence="1 7">Cell membrane</location>
        <topology evidence="1 7">Multi-pass membrane protein</topology>
    </subcellularLocation>
</comment>
<keyword evidence="9" id="KW-1185">Reference proteome</keyword>
<keyword evidence="4 7" id="KW-0812">Transmembrane</keyword>
<name>A0ABV1YJC4_9HYPH</name>
<keyword evidence="6 7" id="KW-0472">Membrane</keyword>
<dbReference type="PANTHER" id="PTHR30065:SF1">
    <property type="entry name" value="SURFACE PRESENTATION OF ANTIGENS PROTEIN SPAR"/>
    <property type="match status" value="1"/>
</dbReference>
<evidence type="ECO:0000256" key="3">
    <source>
        <dbReference type="ARBA" id="ARBA00022475"/>
    </source>
</evidence>
<dbReference type="EMBL" id="JAMYPJ010000030">
    <property type="protein sequence ID" value="MER8935280.1"/>
    <property type="molecule type" value="Genomic_DNA"/>
</dbReference>
<accession>A0ABV1YJC4</accession>
<dbReference type="Proteomes" id="UP001464387">
    <property type="component" value="Unassembled WGS sequence"/>
</dbReference>
<reference evidence="8 9" key="1">
    <citation type="journal article" date="2024" name="Proc. Natl. Acad. Sci. U.S.A.">
        <title>The evolutionary genomics of adaptation to stress in wild rhizobium bacteria.</title>
        <authorList>
            <person name="Kehlet-Delgado H."/>
            <person name="Montoya A.P."/>
            <person name="Jensen K.T."/>
            <person name="Wendlandt C.E."/>
            <person name="Dexheimer C."/>
            <person name="Roberts M."/>
            <person name="Torres Martinez L."/>
            <person name="Friesen M.L."/>
            <person name="Griffitts J.S."/>
            <person name="Porter S.S."/>
        </authorList>
    </citation>
    <scope>NUCLEOTIDE SEQUENCE [LARGE SCALE GENOMIC DNA]</scope>
    <source>
        <strain evidence="8 9">M0729</strain>
    </source>
</reference>
<dbReference type="NCBIfam" id="TIGR01401">
    <property type="entry name" value="fliR_like_III"/>
    <property type="match status" value="1"/>
</dbReference>
<protein>
    <submittedName>
        <fullName evidence="8">Type III secretion system export apparatus subunit SctT</fullName>
    </submittedName>
</protein>
<dbReference type="RefSeq" id="WP_352657457.1">
    <property type="nucleotide sequence ID" value="NZ_JAMYMY010000033.1"/>
</dbReference>
<evidence type="ECO:0000256" key="1">
    <source>
        <dbReference type="ARBA" id="ARBA00004651"/>
    </source>
</evidence>
<feature type="transmembrane region" description="Helical" evidence="7">
    <location>
        <begin position="188"/>
        <end position="207"/>
    </location>
</feature>
<comment type="caution">
    <text evidence="8">The sequence shown here is derived from an EMBL/GenBank/DDBJ whole genome shotgun (WGS) entry which is preliminary data.</text>
</comment>
<feature type="transmembrane region" description="Helical" evidence="7">
    <location>
        <begin position="154"/>
        <end position="176"/>
    </location>
</feature>
<dbReference type="Pfam" id="PF01311">
    <property type="entry name" value="Bac_export_1"/>
    <property type="match status" value="1"/>
</dbReference>
<gene>
    <name evidence="8" type="primary">sctT</name>
    <name evidence="8" type="ORF">NKI33_20195</name>
</gene>
<proteinExistence type="inferred from homology"/>
<evidence type="ECO:0000256" key="7">
    <source>
        <dbReference type="RuleBase" id="RU362072"/>
    </source>
</evidence>
<evidence type="ECO:0000313" key="9">
    <source>
        <dbReference type="Proteomes" id="UP001464387"/>
    </source>
</evidence>
<dbReference type="PRINTS" id="PR00953">
    <property type="entry name" value="TYPE3IMRPROT"/>
</dbReference>
<dbReference type="InterPro" id="IPR002010">
    <property type="entry name" value="T3SS_IM_R"/>
</dbReference>
<evidence type="ECO:0000256" key="6">
    <source>
        <dbReference type="ARBA" id="ARBA00023136"/>
    </source>
</evidence>
<sequence length="293" mass="31117">MLNRSVISRGDYEGGSSESLSINLSDPPHVAVDPSLLYTAVVVFALASTRTAGMMLIIPFLGRGIVTGLARNGVIMALSLPVMAHAWATRPANLEIWHLQMFLGLGLKELLLGIVLGMPIAATVWGVEAAGTFVDNQRGAAMVSLLNPASGNQVSPLGTLLAQLFVTSLFVTGGFSELINTLYRSHDVWPLWSLLPAFGPAFATGVLHLADVVMLLTLLLAGPAIVAMFLSEIGLALIGRFAPQLQVFFIAMSVKSAVALLLLILSLTIVLAEADQYVPSQFAVFNLVAKWLP</sequence>
<evidence type="ECO:0000256" key="4">
    <source>
        <dbReference type="ARBA" id="ARBA00022692"/>
    </source>
</evidence>
<dbReference type="InterPro" id="IPR006304">
    <property type="entry name" value="T3SS_SpaR/YscT"/>
</dbReference>
<feature type="transmembrane region" description="Helical" evidence="7">
    <location>
        <begin position="213"/>
        <end position="235"/>
    </location>
</feature>
<evidence type="ECO:0000256" key="5">
    <source>
        <dbReference type="ARBA" id="ARBA00022989"/>
    </source>
</evidence>
<dbReference type="PANTHER" id="PTHR30065">
    <property type="entry name" value="FLAGELLAR BIOSYNTHETIC PROTEIN FLIR"/>
    <property type="match status" value="1"/>
</dbReference>
<feature type="transmembrane region" description="Helical" evidence="7">
    <location>
        <begin position="36"/>
        <end position="61"/>
    </location>
</feature>
<comment type="similarity">
    <text evidence="2 7">Belongs to the FliR/MopE/SpaR family.</text>
</comment>
<keyword evidence="3 7" id="KW-1003">Cell membrane</keyword>
<evidence type="ECO:0000313" key="8">
    <source>
        <dbReference type="EMBL" id="MER8935280.1"/>
    </source>
</evidence>